<comment type="subcellular location">
    <subcellularLocation>
        <location evidence="1">Cell membrane</location>
        <topology evidence="1">Multi-pass membrane protein</topology>
    </subcellularLocation>
</comment>
<evidence type="ECO:0000256" key="6">
    <source>
        <dbReference type="ARBA" id="ARBA00023136"/>
    </source>
</evidence>
<proteinExistence type="inferred from homology"/>
<evidence type="ECO:0000256" key="5">
    <source>
        <dbReference type="ARBA" id="ARBA00022989"/>
    </source>
</evidence>
<evidence type="ECO:0000256" key="3">
    <source>
        <dbReference type="ARBA" id="ARBA00022475"/>
    </source>
</evidence>
<dbReference type="InterPro" id="IPR051907">
    <property type="entry name" value="DoxX-like_oxidoreductase"/>
</dbReference>
<evidence type="ECO:0000256" key="1">
    <source>
        <dbReference type="ARBA" id="ARBA00004651"/>
    </source>
</evidence>
<evidence type="ECO:0000313" key="9">
    <source>
        <dbReference type="Proteomes" id="UP000231503"/>
    </source>
</evidence>
<evidence type="ECO:0000256" key="2">
    <source>
        <dbReference type="ARBA" id="ARBA00006679"/>
    </source>
</evidence>
<comment type="similarity">
    <text evidence="2">Belongs to the DoxX family.</text>
</comment>
<keyword evidence="6 7" id="KW-0472">Membrane</keyword>
<keyword evidence="3" id="KW-1003">Cell membrane</keyword>
<feature type="transmembrane region" description="Helical" evidence="7">
    <location>
        <begin position="110"/>
        <end position="129"/>
    </location>
</feature>
<dbReference type="Proteomes" id="UP000231503">
    <property type="component" value="Unassembled WGS sequence"/>
</dbReference>
<comment type="caution">
    <text evidence="8">The sequence shown here is derived from an EMBL/GenBank/DDBJ whole genome shotgun (WGS) entry which is preliminary data.</text>
</comment>
<evidence type="ECO:0000256" key="4">
    <source>
        <dbReference type="ARBA" id="ARBA00022692"/>
    </source>
</evidence>
<dbReference type="AlphaFoldDB" id="A0A2H0TE11"/>
<dbReference type="GO" id="GO:0005886">
    <property type="term" value="C:plasma membrane"/>
    <property type="evidence" value="ECO:0007669"/>
    <property type="project" value="UniProtKB-SubCell"/>
</dbReference>
<evidence type="ECO:0000313" key="8">
    <source>
        <dbReference type="EMBL" id="PIR69783.1"/>
    </source>
</evidence>
<dbReference type="PANTHER" id="PTHR33452:SF1">
    <property type="entry name" value="INNER MEMBRANE PROTEIN YPHA-RELATED"/>
    <property type="match status" value="1"/>
</dbReference>
<keyword evidence="5 7" id="KW-1133">Transmembrane helix</keyword>
<reference evidence="9" key="1">
    <citation type="submission" date="2017-09" db="EMBL/GenBank/DDBJ databases">
        <title>Depth-based differentiation of microbial function through sediment-hosted aquifers and enrichment of novel symbionts in the deep terrestrial subsurface.</title>
        <authorList>
            <person name="Probst A.J."/>
            <person name="Ladd B."/>
            <person name="Jarett J.K."/>
            <person name="Geller-Mcgrath D.E."/>
            <person name="Sieber C.M.K."/>
            <person name="Emerson J.B."/>
            <person name="Anantharaman K."/>
            <person name="Thomas B.C."/>
            <person name="Malmstrom R."/>
            <person name="Stieglmeier M."/>
            <person name="Klingl A."/>
            <person name="Woyke T."/>
            <person name="Ryan C.M."/>
            <person name="Banfield J.F."/>
        </authorList>
    </citation>
    <scope>NUCLEOTIDE SEQUENCE [LARGE SCALE GENOMIC DNA]</scope>
</reference>
<organism evidence="8 9">
    <name type="scientific">Candidatus Niyogibacteria bacterium CG10_big_fil_rev_8_21_14_0_10_46_36</name>
    <dbReference type="NCBI Taxonomy" id="1974726"/>
    <lineage>
        <taxon>Bacteria</taxon>
        <taxon>Candidatus Niyogiibacteriota</taxon>
    </lineage>
</organism>
<dbReference type="InterPro" id="IPR032808">
    <property type="entry name" value="DoxX"/>
</dbReference>
<protein>
    <submittedName>
        <fullName evidence="8">Oxidoreductase</fullName>
    </submittedName>
</protein>
<feature type="transmembrane region" description="Helical" evidence="7">
    <location>
        <begin position="80"/>
        <end position="98"/>
    </location>
</feature>
<sequence>MPSVFPQLFDFWFVVPFLLRVLLGVIFIVHGYPKLFKNFQGTKDFFQSLGLRPAAAWVIFIGALEFFGGIFLIVGLFVQLIALLMAINMFFAIALVARKKGFANGWEFELTLLVISLALFIMGAGIFAIDVPF</sequence>
<dbReference type="Pfam" id="PF07681">
    <property type="entry name" value="DoxX"/>
    <property type="match status" value="1"/>
</dbReference>
<evidence type="ECO:0000256" key="7">
    <source>
        <dbReference type="SAM" id="Phobius"/>
    </source>
</evidence>
<feature type="transmembrane region" description="Helical" evidence="7">
    <location>
        <begin position="12"/>
        <end position="33"/>
    </location>
</feature>
<keyword evidence="4 7" id="KW-0812">Transmembrane</keyword>
<dbReference type="EMBL" id="PFCO01000003">
    <property type="protein sequence ID" value="PIR69783.1"/>
    <property type="molecule type" value="Genomic_DNA"/>
</dbReference>
<feature type="transmembrane region" description="Helical" evidence="7">
    <location>
        <begin position="54"/>
        <end position="74"/>
    </location>
</feature>
<gene>
    <name evidence="8" type="ORF">COU47_01755</name>
</gene>
<name>A0A2H0TE11_9BACT</name>
<dbReference type="PANTHER" id="PTHR33452">
    <property type="entry name" value="OXIDOREDUCTASE CATD-RELATED"/>
    <property type="match status" value="1"/>
</dbReference>
<accession>A0A2H0TE11</accession>